<dbReference type="InterPro" id="IPR046848">
    <property type="entry name" value="E_motif"/>
</dbReference>
<dbReference type="InterPro" id="IPR046849">
    <property type="entry name" value="E2_motif"/>
</dbReference>
<gene>
    <name evidence="4" type="primary">PCMP-H61</name>
    <name evidence="4" type="ORF">KSP40_PGU005840</name>
</gene>
<dbReference type="EMBL" id="JBBWWR010000005">
    <property type="protein sequence ID" value="KAK8966339.1"/>
    <property type="molecule type" value="Genomic_DNA"/>
</dbReference>
<feature type="repeat" description="PPR" evidence="2">
    <location>
        <begin position="221"/>
        <end position="255"/>
    </location>
</feature>
<evidence type="ECO:0000256" key="1">
    <source>
        <dbReference type="ARBA" id="ARBA00022737"/>
    </source>
</evidence>
<evidence type="ECO:0000313" key="5">
    <source>
        <dbReference type="Proteomes" id="UP001412067"/>
    </source>
</evidence>
<evidence type="ECO:0000259" key="3">
    <source>
        <dbReference type="Pfam" id="PF14432"/>
    </source>
</evidence>
<dbReference type="Pfam" id="PF14432">
    <property type="entry name" value="DYW_deaminase"/>
    <property type="match status" value="1"/>
</dbReference>
<dbReference type="PANTHER" id="PTHR47926:SF473">
    <property type="entry name" value="(WILD MALAYSIAN BANANA) HYPOTHETICAL PROTEIN"/>
    <property type="match status" value="1"/>
</dbReference>
<reference evidence="4 5" key="1">
    <citation type="journal article" date="2022" name="Nat. Plants">
        <title>Genomes of leafy and leafless Platanthera orchids illuminate the evolution of mycoheterotrophy.</title>
        <authorList>
            <person name="Li M.H."/>
            <person name="Liu K.W."/>
            <person name="Li Z."/>
            <person name="Lu H.C."/>
            <person name="Ye Q.L."/>
            <person name="Zhang D."/>
            <person name="Wang J.Y."/>
            <person name="Li Y.F."/>
            <person name="Zhong Z.M."/>
            <person name="Liu X."/>
            <person name="Yu X."/>
            <person name="Liu D.K."/>
            <person name="Tu X.D."/>
            <person name="Liu B."/>
            <person name="Hao Y."/>
            <person name="Liao X.Y."/>
            <person name="Jiang Y.T."/>
            <person name="Sun W.H."/>
            <person name="Chen J."/>
            <person name="Chen Y.Q."/>
            <person name="Ai Y."/>
            <person name="Zhai J.W."/>
            <person name="Wu S.S."/>
            <person name="Zhou Z."/>
            <person name="Hsiao Y.Y."/>
            <person name="Wu W.L."/>
            <person name="Chen Y.Y."/>
            <person name="Lin Y.F."/>
            <person name="Hsu J.L."/>
            <person name="Li C.Y."/>
            <person name="Wang Z.W."/>
            <person name="Zhao X."/>
            <person name="Zhong W.Y."/>
            <person name="Ma X.K."/>
            <person name="Ma L."/>
            <person name="Huang J."/>
            <person name="Chen G.Z."/>
            <person name="Huang M.Z."/>
            <person name="Huang L."/>
            <person name="Peng D.H."/>
            <person name="Luo Y.B."/>
            <person name="Zou S.Q."/>
            <person name="Chen S.P."/>
            <person name="Lan S."/>
            <person name="Tsai W.C."/>
            <person name="Van de Peer Y."/>
            <person name="Liu Z.J."/>
        </authorList>
    </citation>
    <scope>NUCLEOTIDE SEQUENCE [LARGE SCALE GENOMIC DNA]</scope>
    <source>
        <strain evidence="4">Lor288</strain>
    </source>
</reference>
<name>A0ABR2MRK5_9ASPA</name>
<keyword evidence="5" id="KW-1185">Reference proteome</keyword>
<feature type="repeat" description="PPR" evidence="2">
    <location>
        <begin position="384"/>
        <end position="418"/>
    </location>
</feature>
<accession>A0ABR2MRK5</accession>
<dbReference type="NCBIfam" id="TIGR00756">
    <property type="entry name" value="PPR"/>
    <property type="match status" value="5"/>
</dbReference>
<feature type="repeat" description="PPR" evidence="2">
    <location>
        <begin position="93"/>
        <end position="127"/>
    </location>
</feature>
<protein>
    <submittedName>
        <fullName evidence="4">Pentatricopeptide repeat-containing protein</fullName>
    </submittedName>
</protein>
<dbReference type="Proteomes" id="UP001412067">
    <property type="component" value="Unassembled WGS sequence"/>
</dbReference>
<comment type="caution">
    <text evidence="4">The sequence shown here is derived from an EMBL/GenBank/DDBJ whole genome shotgun (WGS) entry which is preliminary data.</text>
</comment>
<feature type="repeat" description="PPR" evidence="2">
    <location>
        <begin position="283"/>
        <end position="317"/>
    </location>
</feature>
<keyword evidence="1" id="KW-0677">Repeat</keyword>
<feature type="repeat" description="PPR" evidence="2">
    <location>
        <begin position="190"/>
        <end position="220"/>
    </location>
</feature>
<dbReference type="InterPro" id="IPR032867">
    <property type="entry name" value="DYW_dom"/>
</dbReference>
<feature type="domain" description="DYW" evidence="3">
    <location>
        <begin position="628"/>
        <end position="720"/>
    </location>
</feature>
<dbReference type="InterPro" id="IPR002885">
    <property type="entry name" value="PPR_rpt"/>
</dbReference>
<dbReference type="Pfam" id="PF01535">
    <property type="entry name" value="PPR"/>
    <property type="match status" value="3"/>
</dbReference>
<dbReference type="Gene3D" id="1.25.40.10">
    <property type="entry name" value="Tetratricopeptide repeat domain"/>
    <property type="match status" value="4"/>
</dbReference>
<dbReference type="InterPro" id="IPR046960">
    <property type="entry name" value="PPR_At4g14850-like_plant"/>
</dbReference>
<proteinExistence type="predicted"/>
<dbReference type="PANTHER" id="PTHR47926">
    <property type="entry name" value="PENTATRICOPEPTIDE REPEAT-CONTAINING PROTEIN"/>
    <property type="match status" value="1"/>
</dbReference>
<dbReference type="PROSITE" id="PS51375">
    <property type="entry name" value="PPR"/>
    <property type="match status" value="5"/>
</dbReference>
<sequence length="720" mass="79674">MRSIRLGSLFEPCGSTIQLKQAQPRLLKLHSLHSHPSDGPAAARQARLLNLDSDPSDGRAAARLLSAYSLSPHPDGPDLSYATALLDARHDSAPFHWNSLIQSTAAGKSPSEALSLFRSMLSRGLKPNNHTFPCLLKSCPSLLHLAMVHAHIFKAGLDTDPYIQSALIHMYSPKDLIAARRVFVACSDEQSFCWNAMIDGFMKSGEVNLARSLFDRMECRDIISWNTMINGCALLGRLHDAQQLFDQMPSKNIVSWNCMLAGHAKCGDVDGARRTFERMPCRDVISWNSMLACYSQNGHSVETLALFDEMLGAGMKPTHATLVSLLSACAHLGALERGQRVHEFIRNNGVELDAVLSTALLDMYAKCGRIAVAARIFEAIEQKDVLAWNAIITSMAIHGLAEEALVLFHEMARSCAGPDDITFVAVLSACSHAGMVEEGRRLLSTMKGTYGVDPKVEHYGCIIDLLARAGFIEEAMELTRAMPMQPNAPAWGALLGGCRIHRNSEVAEEVGRQLLHLQPRHSGRYFRLKIRLCNSVSSDSSLILQFLPLFCRYILLSNVFATENRWEEAGTVRSLMAANGVAKNPGMSVIELEGVVNQFMAGDKSHPQTEQIYGKLAEIWERLRAEEGYFPDTKQVLADVEEEEKEQLLSAHSEKLAIALGLLRTGPGSAIRVVKNLRVCADCHTVSKLISRVYCREIVMRDRSRFHLFKDGACSCRDYW</sequence>
<dbReference type="Pfam" id="PF20431">
    <property type="entry name" value="E_motif"/>
    <property type="match status" value="1"/>
</dbReference>
<dbReference type="Pfam" id="PF13041">
    <property type="entry name" value="PPR_2"/>
    <property type="match status" value="3"/>
</dbReference>
<evidence type="ECO:0000256" key="2">
    <source>
        <dbReference type="PROSITE-ProRule" id="PRU00708"/>
    </source>
</evidence>
<organism evidence="4 5">
    <name type="scientific">Platanthera guangdongensis</name>
    <dbReference type="NCBI Taxonomy" id="2320717"/>
    <lineage>
        <taxon>Eukaryota</taxon>
        <taxon>Viridiplantae</taxon>
        <taxon>Streptophyta</taxon>
        <taxon>Embryophyta</taxon>
        <taxon>Tracheophyta</taxon>
        <taxon>Spermatophyta</taxon>
        <taxon>Magnoliopsida</taxon>
        <taxon>Liliopsida</taxon>
        <taxon>Asparagales</taxon>
        <taxon>Orchidaceae</taxon>
        <taxon>Orchidoideae</taxon>
        <taxon>Orchideae</taxon>
        <taxon>Orchidinae</taxon>
        <taxon>Platanthera</taxon>
    </lineage>
</organism>
<dbReference type="InterPro" id="IPR011990">
    <property type="entry name" value="TPR-like_helical_dom_sf"/>
</dbReference>
<evidence type="ECO:0000313" key="4">
    <source>
        <dbReference type="EMBL" id="KAK8966339.1"/>
    </source>
</evidence>
<dbReference type="Pfam" id="PF20430">
    <property type="entry name" value="Eplus_motif"/>
    <property type="match status" value="1"/>
</dbReference>